<evidence type="ECO:0000313" key="3">
    <source>
        <dbReference type="Proteomes" id="UP000789405"/>
    </source>
</evidence>
<gene>
    <name evidence="2" type="ORF">DERYTH_LOCUS28140</name>
</gene>
<protein>
    <submittedName>
        <fullName evidence="2">4983_t:CDS:1</fullName>
    </submittedName>
</protein>
<keyword evidence="3" id="KW-1185">Reference proteome</keyword>
<accession>A0A9N9KEQ0</accession>
<dbReference type="OrthoDB" id="2418180at2759"/>
<evidence type="ECO:0000259" key="1">
    <source>
        <dbReference type="Pfam" id="PF10551"/>
    </source>
</evidence>
<name>A0A9N9KEQ0_9GLOM</name>
<dbReference type="AlphaFoldDB" id="A0A9N9KEQ0"/>
<feature type="non-terminal residue" evidence="2">
    <location>
        <position position="134"/>
    </location>
</feature>
<evidence type="ECO:0000313" key="2">
    <source>
        <dbReference type="EMBL" id="CAG8826695.1"/>
    </source>
</evidence>
<dbReference type="Proteomes" id="UP000789405">
    <property type="component" value="Unassembled WGS sequence"/>
</dbReference>
<proteinExistence type="predicted"/>
<dbReference type="Pfam" id="PF10551">
    <property type="entry name" value="MULE"/>
    <property type="match status" value="1"/>
</dbReference>
<organism evidence="2 3">
    <name type="scientific">Dentiscutata erythropus</name>
    <dbReference type="NCBI Taxonomy" id="1348616"/>
    <lineage>
        <taxon>Eukaryota</taxon>
        <taxon>Fungi</taxon>
        <taxon>Fungi incertae sedis</taxon>
        <taxon>Mucoromycota</taxon>
        <taxon>Glomeromycotina</taxon>
        <taxon>Glomeromycetes</taxon>
        <taxon>Diversisporales</taxon>
        <taxon>Gigasporaceae</taxon>
        <taxon>Dentiscutata</taxon>
    </lineage>
</organism>
<dbReference type="EMBL" id="CAJVPY010068399">
    <property type="protein sequence ID" value="CAG8826695.1"/>
    <property type="molecule type" value="Genomic_DNA"/>
</dbReference>
<reference evidence="2" key="1">
    <citation type="submission" date="2021-06" db="EMBL/GenBank/DDBJ databases">
        <authorList>
            <person name="Kallberg Y."/>
            <person name="Tangrot J."/>
            <person name="Rosling A."/>
        </authorList>
    </citation>
    <scope>NUCLEOTIDE SEQUENCE</scope>
    <source>
        <strain evidence="2">MA453B</strain>
    </source>
</reference>
<dbReference type="PANTHER" id="PTHR31973">
    <property type="entry name" value="POLYPROTEIN, PUTATIVE-RELATED"/>
    <property type="match status" value="1"/>
</dbReference>
<comment type="caution">
    <text evidence="2">The sequence shown here is derived from an EMBL/GenBank/DDBJ whole genome shotgun (WGS) entry which is preliminary data.</text>
</comment>
<dbReference type="InterPro" id="IPR018289">
    <property type="entry name" value="MULE_transposase_dom"/>
</dbReference>
<sequence>LPLMNSNESVIISDREKSIADAVKMKLPNAFHTHCVWHIEKNVNTKFRTKLGGKIWAAAKSLHVEGFNEVMEEISDMHTEAAVYLNEILPETWTLCKCPRNRFEHLTSNVSESFNSWLHDEHLTEPFKAIILLI</sequence>
<feature type="domain" description="MULE transposase" evidence="1">
    <location>
        <begin position="7"/>
        <end position="42"/>
    </location>
</feature>
<feature type="non-terminal residue" evidence="2">
    <location>
        <position position="1"/>
    </location>
</feature>
<dbReference type="PANTHER" id="PTHR31973:SF187">
    <property type="entry name" value="MUTATOR TRANSPOSASE MUDRA PROTEIN"/>
    <property type="match status" value="1"/>
</dbReference>